<name>A0A5Y3V583_SALER</name>
<dbReference type="EMBL" id="AAIXRY010000029">
    <property type="protein sequence ID" value="ECJ2328129.1"/>
    <property type="molecule type" value="Genomic_DNA"/>
</dbReference>
<gene>
    <name evidence="1" type="ORF">FNJ06_21560</name>
</gene>
<sequence>MRSLTEKEYSFINGGGQDGESFGVSREIFGGAIGGAIGGAVGGIPGAAVGTIVGASIANGTRGTGSVGPSGILILPT</sequence>
<comment type="caution">
    <text evidence="1">The sequence shown here is derived from an EMBL/GenBank/DDBJ whole genome shotgun (WGS) entry which is preliminary data.</text>
</comment>
<proteinExistence type="predicted"/>
<dbReference type="Proteomes" id="UP000839824">
    <property type="component" value="Unassembled WGS sequence"/>
</dbReference>
<dbReference type="AlphaFoldDB" id="A0A5Y3V583"/>
<evidence type="ECO:0008006" key="2">
    <source>
        <dbReference type="Google" id="ProtNLM"/>
    </source>
</evidence>
<protein>
    <recommendedName>
        <fullName evidence="2">Bacteriocin</fullName>
    </recommendedName>
</protein>
<organism evidence="1">
    <name type="scientific">Salmonella enterica subsp. salamae</name>
    <dbReference type="NCBI Taxonomy" id="59202"/>
    <lineage>
        <taxon>Bacteria</taxon>
        <taxon>Pseudomonadati</taxon>
        <taxon>Pseudomonadota</taxon>
        <taxon>Gammaproteobacteria</taxon>
        <taxon>Enterobacterales</taxon>
        <taxon>Enterobacteriaceae</taxon>
        <taxon>Salmonella</taxon>
    </lineage>
</organism>
<evidence type="ECO:0000313" key="1">
    <source>
        <dbReference type="EMBL" id="ECJ2328129.1"/>
    </source>
</evidence>
<reference evidence="1" key="1">
    <citation type="submission" date="2019-07" db="EMBL/GenBank/DDBJ databases">
        <authorList>
            <person name="Ashton P.M."/>
            <person name="Dallman T."/>
            <person name="Nair S."/>
            <person name="De Pinna E."/>
            <person name="Peters T."/>
            <person name="Grant K."/>
        </authorList>
    </citation>
    <scope>NUCLEOTIDE SEQUENCE [LARGE SCALE GENOMIC DNA]</scope>
    <source>
        <strain evidence="1">598112</strain>
    </source>
</reference>
<accession>A0A5Y3V583</accession>